<dbReference type="GO" id="GO:0046486">
    <property type="term" value="P:glycerolipid metabolic process"/>
    <property type="evidence" value="ECO:0007669"/>
    <property type="project" value="UniProtKB-ARBA"/>
</dbReference>
<keyword evidence="5" id="KW-0963">Cytoplasm</keyword>
<keyword evidence="10 15" id="KW-0547">Nucleotide-binding</keyword>
<comment type="function">
    <text evidence="2">Phosphorylates diacylglycerol (DAG) to generate phosphatidic acid (PA).</text>
</comment>
<keyword evidence="12 15" id="KW-0418">Kinase</keyword>
<dbReference type="Gene3D" id="2.30.29.30">
    <property type="entry name" value="Pleckstrin-homology domain (PH domain)/Phosphotyrosine-binding domain (PTB)"/>
    <property type="match status" value="1"/>
</dbReference>
<dbReference type="SUPFAM" id="SSF50729">
    <property type="entry name" value="PH domain-like"/>
    <property type="match status" value="1"/>
</dbReference>
<reference evidence="22 23" key="1">
    <citation type="submission" date="2020-04" db="EMBL/GenBank/DDBJ databases">
        <authorList>
            <person name="Alioto T."/>
            <person name="Alioto T."/>
            <person name="Gomez Garrido J."/>
        </authorList>
    </citation>
    <scope>NUCLEOTIDE SEQUENCE [LARGE SCALE GENOMIC DNA]</scope>
</reference>
<dbReference type="SMART" id="SM00454">
    <property type="entry name" value="SAM"/>
    <property type="match status" value="1"/>
</dbReference>
<evidence type="ECO:0000256" key="14">
    <source>
        <dbReference type="ARBA" id="ARBA00022840"/>
    </source>
</evidence>
<dbReference type="Pfam" id="PF22944">
    <property type="entry name" value="DGKD_4H"/>
    <property type="match status" value="1"/>
</dbReference>
<dbReference type="InterPro" id="IPR013761">
    <property type="entry name" value="SAM/pointed_sf"/>
</dbReference>
<dbReference type="PANTHER" id="PTHR11255">
    <property type="entry name" value="DIACYLGLYCEROL KINASE"/>
    <property type="match status" value="1"/>
</dbReference>
<evidence type="ECO:0000256" key="11">
    <source>
        <dbReference type="ARBA" id="ARBA00022771"/>
    </source>
</evidence>
<feature type="domain" description="Phorbol-ester/DAG-type" evidence="19">
    <location>
        <begin position="283"/>
        <end position="334"/>
    </location>
</feature>
<organism evidence="22 23">
    <name type="scientific">Cloeon dipterum</name>
    <dbReference type="NCBI Taxonomy" id="197152"/>
    <lineage>
        <taxon>Eukaryota</taxon>
        <taxon>Metazoa</taxon>
        <taxon>Ecdysozoa</taxon>
        <taxon>Arthropoda</taxon>
        <taxon>Hexapoda</taxon>
        <taxon>Insecta</taxon>
        <taxon>Pterygota</taxon>
        <taxon>Palaeoptera</taxon>
        <taxon>Ephemeroptera</taxon>
        <taxon>Pisciforma</taxon>
        <taxon>Baetidae</taxon>
        <taxon>Cloeon</taxon>
    </lineage>
</organism>
<evidence type="ECO:0000256" key="6">
    <source>
        <dbReference type="ARBA" id="ARBA00022553"/>
    </source>
</evidence>
<evidence type="ECO:0000259" key="21">
    <source>
        <dbReference type="PROSITE" id="PS50146"/>
    </source>
</evidence>
<dbReference type="CDD" id="cd20852">
    <property type="entry name" value="C1_DGK_typeII_rpt2"/>
    <property type="match status" value="1"/>
</dbReference>
<feature type="coiled-coil region" evidence="16">
    <location>
        <begin position="1138"/>
        <end position="1165"/>
    </location>
</feature>
<dbReference type="InterPro" id="IPR001206">
    <property type="entry name" value="Diacylglycerol_kinase_cat_dom"/>
</dbReference>
<comment type="subcellular location">
    <subcellularLocation>
        <location evidence="3">Cytoplasm</location>
    </subcellularLocation>
</comment>
<evidence type="ECO:0000256" key="12">
    <source>
        <dbReference type="ARBA" id="ARBA00022777"/>
    </source>
</evidence>
<dbReference type="Pfam" id="PF07647">
    <property type="entry name" value="SAM_2"/>
    <property type="match status" value="1"/>
</dbReference>
<comment type="catalytic activity">
    <reaction evidence="1 15">
        <text>a 1,2-diacyl-sn-glycerol + ATP = a 1,2-diacyl-sn-glycero-3-phosphate + ADP + H(+)</text>
        <dbReference type="Rhea" id="RHEA:10272"/>
        <dbReference type="ChEBI" id="CHEBI:15378"/>
        <dbReference type="ChEBI" id="CHEBI:17815"/>
        <dbReference type="ChEBI" id="CHEBI:30616"/>
        <dbReference type="ChEBI" id="CHEBI:58608"/>
        <dbReference type="ChEBI" id="CHEBI:456216"/>
        <dbReference type="EC" id="2.7.1.107"/>
    </reaction>
</comment>
<keyword evidence="11" id="KW-0863">Zinc-finger</keyword>
<evidence type="ECO:0000256" key="7">
    <source>
        <dbReference type="ARBA" id="ARBA00022679"/>
    </source>
</evidence>
<dbReference type="Pfam" id="PF00609">
    <property type="entry name" value="DAGK_acc"/>
    <property type="match status" value="1"/>
</dbReference>
<keyword evidence="9" id="KW-0677">Repeat</keyword>
<dbReference type="GO" id="GO:0004143">
    <property type="term" value="F:ATP-dependent diacylglycerol kinase activity"/>
    <property type="evidence" value="ECO:0007669"/>
    <property type="project" value="UniProtKB-EC"/>
</dbReference>
<evidence type="ECO:0000256" key="15">
    <source>
        <dbReference type="RuleBase" id="RU361128"/>
    </source>
</evidence>
<dbReference type="InterPro" id="IPR017438">
    <property type="entry name" value="ATP-NAD_kinase_N"/>
</dbReference>
<dbReference type="PROSITE" id="PS00479">
    <property type="entry name" value="ZF_DAG_PE_1"/>
    <property type="match status" value="2"/>
</dbReference>
<dbReference type="Gene3D" id="1.10.150.50">
    <property type="entry name" value="Transcription Factor, Ets-1"/>
    <property type="match status" value="1"/>
</dbReference>
<dbReference type="SUPFAM" id="SSF47769">
    <property type="entry name" value="SAM/Pointed domain"/>
    <property type="match status" value="1"/>
</dbReference>
<dbReference type="OrthoDB" id="196165at2759"/>
<dbReference type="PROSITE" id="PS50081">
    <property type="entry name" value="ZF_DAG_PE_2"/>
    <property type="match status" value="2"/>
</dbReference>
<feature type="region of interest" description="Disordered" evidence="17">
    <location>
        <begin position="1"/>
        <end position="29"/>
    </location>
</feature>
<dbReference type="InterPro" id="IPR001849">
    <property type="entry name" value="PH_domain"/>
</dbReference>
<dbReference type="InterPro" id="IPR016064">
    <property type="entry name" value="NAD/diacylglycerol_kinase_sf"/>
</dbReference>
<dbReference type="PANTHER" id="PTHR11255:SF109">
    <property type="entry name" value="DIACYLGLYCEROL KINASE ETA"/>
    <property type="match status" value="1"/>
</dbReference>
<dbReference type="InterPro" id="IPR001660">
    <property type="entry name" value="SAM"/>
</dbReference>
<evidence type="ECO:0000256" key="5">
    <source>
        <dbReference type="ARBA" id="ARBA00022490"/>
    </source>
</evidence>
<evidence type="ECO:0000256" key="9">
    <source>
        <dbReference type="ARBA" id="ARBA00022737"/>
    </source>
</evidence>
<keyword evidence="7 15" id="KW-0808">Transferase</keyword>
<dbReference type="GO" id="GO:0005524">
    <property type="term" value="F:ATP binding"/>
    <property type="evidence" value="ECO:0007669"/>
    <property type="project" value="UniProtKB-KW"/>
</dbReference>
<gene>
    <name evidence="22" type="ORF">CLODIP_2_CD06177</name>
</gene>
<dbReference type="Pfam" id="PF00130">
    <property type="entry name" value="C1_1"/>
    <property type="match status" value="2"/>
</dbReference>
<evidence type="ECO:0000256" key="8">
    <source>
        <dbReference type="ARBA" id="ARBA00022723"/>
    </source>
</evidence>
<feature type="domain" description="PH" evidence="18">
    <location>
        <begin position="46"/>
        <end position="181"/>
    </location>
</feature>
<dbReference type="GO" id="GO:0005737">
    <property type="term" value="C:cytoplasm"/>
    <property type="evidence" value="ECO:0007669"/>
    <property type="project" value="UniProtKB-SubCell"/>
</dbReference>
<keyword evidence="14 15" id="KW-0067">ATP-binding</keyword>
<evidence type="ECO:0000259" key="18">
    <source>
        <dbReference type="PROSITE" id="PS50003"/>
    </source>
</evidence>
<evidence type="ECO:0000256" key="1">
    <source>
        <dbReference type="ARBA" id="ARBA00001383"/>
    </source>
</evidence>
<dbReference type="Gene3D" id="3.30.60.20">
    <property type="match status" value="2"/>
</dbReference>
<dbReference type="InterPro" id="IPR002219">
    <property type="entry name" value="PKC_DAG/PE"/>
</dbReference>
<sequence length="1414" mass="154774">MSAQEPCCTLAAPEEDCEDSSGSETEPAPAFRRQLSTKEASKGAVACTLEGFLLKQTCSFQRWRRRYFRLRGRKLYYAKQAKEKEAANPQLKLPERPSRSTTSATQRSAPPLLLLLPDQFLQKAAIFDEIDLRDASVAECSVRGSDYLGFQVITANRSLVLCADSRSDMEEWMAALRAAAAGEPEIVTVPGSGRPRAMSTSAQAEVLSGNHHWYASSHARPTYCNVCREALSGVTSHGLSCEVCKMKVHKRCACKTLNNCKWTTLASIGHEIIEDNDGNITMPHQWMEGNLPVSAKCSVCDKTCGSVLRLQDWRCLWCTGSVHTACRPQHSVQCTLGPAKVSVVPPTALHSHGSEECWDVGHGPKLSSPLLVFVNSRSGDNQGLRFLRRFRQLLNPAQVFDLVSGGPALGLKLFHHLKPFRVLVCGGDGSVGWVLTEIDRLGLHKHCRVGVLPLGTGNDLARVLGWGSACDHDANLPHLLERYEQATTKMLDRWSVLCLEREVMQPGQSNKSGNPEETVVPDLGSSSSVVESATNECDEDDEEDEEEVSGVGEIPFVDMPGPSLEEELEEDAIAAAKLLCERAERFLTLAENEEGEELTVKVVALKECLTALKGALNDHEDAIKADNSRPEGKTFPHRRTSSRRKVWFKVVSKADSLETALSEASNLIELKQPPEPEDEDEDDVRPDEPKLPVISAKMIDPATTTTQFLPPSSYLGPTLTTNFPLLVTPIHSDPRLHSKACAFRSIGSDQWIAPPPSMFADGLLPPTSEAGSPPCSAPPIEVSSPPPTAGSSAGGVEVPCVVVSAPSPEHDAPSPLPSPDENLLFDPFFLSEYRRSSHDGTYGRRSNATRRISSGCLFGDLQAPNSPAPHARSPSPRHSIFSAHPRGSIFSPRGSVAEQLEANRKLPIINPLVRSPAWPNVNGGNSGGLGFISQALLANADTLCAAVSPLMDHDDSLLQGFYERCVMNNYFGIGIDAKISLAFHQKREEHPEQCRSRARNYMWYGVLGSREALKRSCRRLEQRLTLECDGQRIPLPSLQGIVVLNIPSFMGGTNFWGGSKSDECFLAPSFDDRVLEVVAVFGSVQMAASRILSAQSHRIAQCSSVQISIIGDEGVPVQVDGEAWVQPPGIIRIIHKNRMQMLCRNRALENSLRSWEEKQRQQQQDKPLVADQKCGSIHNISDDERLALIRFMEAATSLIKCVKLLFIANHSLPDSLYTTAEKANIKLEALHPGGKMVESSELPEMILHMVAACRELQDEACQIVSDLSKGDDELTPKLSAALLAMASQLQNCHTDPSSGQISFLTDEQGKSRSSPLPGLGWFKLKNLRRGSSTEEASGKSPRVGRAAVEAWGAQEVATWLTALGLNEYRDNFTQNDIQGRELLSLGRRDLRELGVEKLGHVKRILQGIKDLQTS</sequence>
<keyword evidence="13" id="KW-0862">Zinc</keyword>
<dbReference type="PROSITE" id="PS50146">
    <property type="entry name" value="DAGK"/>
    <property type="match status" value="1"/>
</dbReference>
<dbReference type="GO" id="GO:0007200">
    <property type="term" value="P:phospholipase C-activating G protein-coupled receptor signaling pathway"/>
    <property type="evidence" value="ECO:0007669"/>
    <property type="project" value="InterPro"/>
</dbReference>
<feature type="region of interest" description="Disordered" evidence="17">
    <location>
        <begin position="86"/>
        <end position="107"/>
    </location>
</feature>
<dbReference type="Pfam" id="PF00781">
    <property type="entry name" value="DAGK_cat"/>
    <property type="match status" value="1"/>
</dbReference>
<feature type="compositionally biased region" description="Polar residues" evidence="17">
    <location>
        <begin position="506"/>
        <end position="515"/>
    </location>
</feature>
<evidence type="ECO:0000313" key="22">
    <source>
        <dbReference type="EMBL" id="CAB3365476.1"/>
    </source>
</evidence>
<evidence type="ECO:0000259" key="20">
    <source>
        <dbReference type="PROSITE" id="PS50105"/>
    </source>
</evidence>
<dbReference type="SMART" id="SM00233">
    <property type="entry name" value="PH"/>
    <property type="match status" value="1"/>
</dbReference>
<dbReference type="FunFam" id="3.40.50.10330:FF:000001">
    <property type="entry name" value="Diacylglycerol kinase"/>
    <property type="match status" value="1"/>
</dbReference>
<evidence type="ECO:0000256" key="17">
    <source>
        <dbReference type="SAM" id="MobiDB-lite"/>
    </source>
</evidence>
<dbReference type="SMART" id="SM00046">
    <property type="entry name" value="DAGKc"/>
    <property type="match status" value="1"/>
</dbReference>
<dbReference type="EC" id="2.7.1.107" evidence="15"/>
<comment type="caution">
    <text evidence="22">The sequence shown here is derived from an EMBL/GenBank/DDBJ whole genome shotgun (WGS) entry which is preliminary data.</text>
</comment>
<dbReference type="InterPro" id="IPR037607">
    <property type="entry name" value="DGK"/>
</dbReference>
<keyword evidence="23" id="KW-1185">Reference proteome</keyword>
<dbReference type="PROSITE" id="PS50003">
    <property type="entry name" value="PH_DOMAIN"/>
    <property type="match status" value="1"/>
</dbReference>
<evidence type="ECO:0000256" key="2">
    <source>
        <dbReference type="ARBA" id="ARBA00002064"/>
    </source>
</evidence>
<dbReference type="InterPro" id="IPR054474">
    <property type="entry name" value="DGKD_4H"/>
</dbReference>
<dbReference type="SUPFAM" id="SSF111331">
    <property type="entry name" value="NAD kinase/diacylglycerol kinase-like"/>
    <property type="match status" value="1"/>
</dbReference>
<feature type="compositionally biased region" description="Acidic residues" evidence="17">
    <location>
        <begin position="536"/>
        <end position="548"/>
    </location>
</feature>
<feature type="region of interest" description="Disordered" evidence="17">
    <location>
        <begin position="767"/>
        <end position="794"/>
    </location>
</feature>
<comment type="similarity">
    <text evidence="4 15">Belongs to the eukaryotic diacylglycerol kinase family.</text>
</comment>
<feature type="region of interest" description="Disordered" evidence="17">
    <location>
        <begin position="667"/>
        <end position="688"/>
    </location>
</feature>
<dbReference type="InterPro" id="IPR000756">
    <property type="entry name" value="Diacylglycerol_kin_accessory"/>
</dbReference>
<feature type="region of interest" description="Disordered" evidence="17">
    <location>
        <begin position="506"/>
        <end position="561"/>
    </location>
</feature>
<dbReference type="SMART" id="SM00045">
    <property type="entry name" value="DAGKa"/>
    <property type="match status" value="1"/>
</dbReference>
<proteinExistence type="inferred from homology"/>
<dbReference type="InterPro" id="IPR046349">
    <property type="entry name" value="C1-like_sf"/>
</dbReference>
<dbReference type="Proteomes" id="UP000494165">
    <property type="component" value="Unassembled WGS sequence"/>
</dbReference>
<evidence type="ECO:0000313" key="23">
    <source>
        <dbReference type="Proteomes" id="UP000494165"/>
    </source>
</evidence>
<feature type="domain" description="SAM" evidence="20">
    <location>
        <begin position="1351"/>
        <end position="1414"/>
    </location>
</feature>
<name>A0A8S1CBM8_9INSE</name>
<evidence type="ECO:0000256" key="13">
    <source>
        <dbReference type="ARBA" id="ARBA00022833"/>
    </source>
</evidence>
<dbReference type="GO" id="GO:0005886">
    <property type="term" value="C:plasma membrane"/>
    <property type="evidence" value="ECO:0007669"/>
    <property type="project" value="TreeGrafter"/>
</dbReference>
<dbReference type="CDD" id="cd20800">
    <property type="entry name" value="C1_DGK_typeII_rpt1"/>
    <property type="match status" value="1"/>
</dbReference>
<dbReference type="SUPFAM" id="SSF57889">
    <property type="entry name" value="Cysteine-rich domain"/>
    <property type="match status" value="2"/>
</dbReference>
<dbReference type="Pfam" id="PF00169">
    <property type="entry name" value="PH"/>
    <property type="match status" value="1"/>
</dbReference>
<dbReference type="Gene3D" id="3.40.50.10330">
    <property type="entry name" value="Probable inorganic polyphosphate/atp-NAD kinase, domain 1"/>
    <property type="match status" value="1"/>
</dbReference>
<feature type="domain" description="Phorbol-ester/DAG-type" evidence="19">
    <location>
        <begin position="210"/>
        <end position="260"/>
    </location>
</feature>
<dbReference type="EMBL" id="CADEPI010000020">
    <property type="protein sequence ID" value="CAB3365476.1"/>
    <property type="molecule type" value="Genomic_DNA"/>
</dbReference>
<evidence type="ECO:0000259" key="19">
    <source>
        <dbReference type="PROSITE" id="PS50081"/>
    </source>
</evidence>
<evidence type="ECO:0000256" key="4">
    <source>
        <dbReference type="ARBA" id="ARBA00009280"/>
    </source>
</evidence>
<dbReference type="SMART" id="SM00109">
    <property type="entry name" value="C1"/>
    <property type="match status" value="2"/>
</dbReference>
<evidence type="ECO:0000256" key="16">
    <source>
        <dbReference type="SAM" id="Coils"/>
    </source>
</evidence>
<dbReference type="FunFam" id="3.30.60.20:FF:000002">
    <property type="entry name" value="Diacylglycerol kinase"/>
    <property type="match status" value="1"/>
</dbReference>
<dbReference type="FunFam" id="2.60.200.40:FF:000001">
    <property type="entry name" value="Diacylglycerol kinase"/>
    <property type="match status" value="1"/>
</dbReference>
<feature type="compositionally biased region" description="Acidic residues" evidence="17">
    <location>
        <begin position="675"/>
        <end position="685"/>
    </location>
</feature>
<feature type="compositionally biased region" description="Polar residues" evidence="17">
    <location>
        <begin position="524"/>
        <end position="535"/>
    </location>
</feature>
<dbReference type="Gene3D" id="2.60.200.40">
    <property type="match status" value="1"/>
</dbReference>
<protein>
    <recommendedName>
        <fullName evidence="15">Diacylglycerol kinase</fullName>
        <shortName evidence="15">DAG kinase</shortName>
        <ecNumber evidence="15">2.7.1.107</ecNumber>
    </recommendedName>
</protein>
<dbReference type="PROSITE" id="PS50105">
    <property type="entry name" value="SAM_DOMAIN"/>
    <property type="match status" value="1"/>
</dbReference>
<evidence type="ECO:0000256" key="3">
    <source>
        <dbReference type="ARBA" id="ARBA00004496"/>
    </source>
</evidence>
<keyword evidence="16" id="KW-0175">Coiled coil</keyword>
<evidence type="ECO:0000256" key="10">
    <source>
        <dbReference type="ARBA" id="ARBA00022741"/>
    </source>
</evidence>
<keyword evidence="8" id="KW-0479">Metal-binding</keyword>
<dbReference type="InterPro" id="IPR011993">
    <property type="entry name" value="PH-like_dom_sf"/>
</dbReference>
<keyword evidence="6" id="KW-0597">Phosphoprotein</keyword>
<accession>A0A8S1CBM8</accession>
<dbReference type="GO" id="GO:0008270">
    <property type="term" value="F:zinc ion binding"/>
    <property type="evidence" value="ECO:0007669"/>
    <property type="project" value="UniProtKB-KW"/>
</dbReference>
<feature type="domain" description="DAGKc" evidence="21">
    <location>
        <begin position="365"/>
        <end position="500"/>
    </location>
</feature>